<comment type="caution">
    <text evidence="7">The sequence shown here is derived from an EMBL/GenBank/DDBJ whole genome shotgun (WGS) entry which is preliminary data.</text>
</comment>
<dbReference type="PROSITE" id="PS50145">
    <property type="entry name" value="ZF_TRAF"/>
    <property type="match status" value="1"/>
</dbReference>
<keyword evidence="3 4" id="KW-0862">Zinc</keyword>
<feature type="compositionally biased region" description="Basic and acidic residues" evidence="5">
    <location>
        <begin position="286"/>
        <end position="302"/>
    </location>
</feature>
<dbReference type="GO" id="GO:0008270">
    <property type="term" value="F:zinc ion binding"/>
    <property type="evidence" value="ECO:0007669"/>
    <property type="project" value="UniProtKB-KW"/>
</dbReference>
<dbReference type="PANTHER" id="PTHR16295:SF10">
    <property type="entry name" value="EXPRESSED PROTEIN"/>
    <property type="match status" value="1"/>
</dbReference>
<dbReference type="AlphaFoldDB" id="A0A8J2QA38"/>
<dbReference type="GO" id="GO:0005739">
    <property type="term" value="C:mitochondrion"/>
    <property type="evidence" value="ECO:0007669"/>
    <property type="project" value="TreeGrafter"/>
</dbReference>
<evidence type="ECO:0000259" key="6">
    <source>
        <dbReference type="PROSITE" id="PS50145"/>
    </source>
</evidence>
<protein>
    <submittedName>
        <fullName evidence="7">(African queen) hypothetical protein</fullName>
    </submittedName>
</protein>
<evidence type="ECO:0000256" key="5">
    <source>
        <dbReference type="SAM" id="MobiDB-lite"/>
    </source>
</evidence>
<dbReference type="InterPro" id="IPR001293">
    <property type="entry name" value="Znf_TRAF"/>
</dbReference>
<dbReference type="InterPro" id="IPR013083">
    <property type="entry name" value="Znf_RING/FYVE/PHD"/>
</dbReference>
<feature type="compositionally biased region" description="Polar residues" evidence="5">
    <location>
        <begin position="245"/>
        <end position="269"/>
    </location>
</feature>
<keyword evidence="1 4" id="KW-0479">Metal-binding</keyword>
<feature type="compositionally biased region" description="Low complexity" evidence="5">
    <location>
        <begin position="322"/>
        <end position="333"/>
    </location>
</feature>
<evidence type="ECO:0000313" key="7">
    <source>
        <dbReference type="EMBL" id="CAG9558915.1"/>
    </source>
</evidence>
<feature type="domain" description="TRAF-type" evidence="6">
    <location>
        <begin position="115"/>
        <end position="156"/>
    </location>
</feature>
<evidence type="ECO:0000256" key="2">
    <source>
        <dbReference type="ARBA" id="ARBA00022771"/>
    </source>
</evidence>
<gene>
    <name evidence="7" type="ORF">DCHRY22_LOCUS881</name>
</gene>
<name>A0A8J2QA38_9NEOP</name>
<organism evidence="7 8">
    <name type="scientific">Danaus chrysippus</name>
    <name type="common">African queen</name>
    <dbReference type="NCBI Taxonomy" id="151541"/>
    <lineage>
        <taxon>Eukaryota</taxon>
        <taxon>Metazoa</taxon>
        <taxon>Ecdysozoa</taxon>
        <taxon>Arthropoda</taxon>
        <taxon>Hexapoda</taxon>
        <taxon>Insecta</taxon>
        <taxon>Pterygota</taxon>
        <taxon>Neoptera</taxon>
        <taxon>Endopterygota</taxon>
        <taxon>Lepidoptera</taxon>
        <taxon>Glossata</taxon>
        <taxon>Ditrysia</taxon>
        <taxon>Papilionoidea</taxon>
        <taxon>Nymphalidae</taxon>
        <taxon>Danainae</taxon>
        <taxon>Danaini</taxon>
        <taxon>Danaina</taxon>
        <taxon>Danaus</taxon>
        <taxon>Anosia</taxon>
    </lineage>
</organism>
<feature type="region of interest" description="Disordered" evidence="5">
    <location>
        <begin position="207"/>
        <end position="355"/>
    </location>
</feature>
<dbReference type="Gene3D" id="3.30.40.10">
    <property type="entry name" value="Zinc/RING finger domain, C3HC4 (zinc finger)"/>
    <property type="match status" value="1"/>
</dbReference>
<dbReference type="Pfam" id="PF21366">
    <property type="entry name" value="TRAFD1-XIAF1_ZnF"/>
    <property type="match status" value="1"/>
</dbReference>
<proteinExistence type="predicted"/>
<dbReference type="OrthoDB" id="193703at2759"/>
<evidence type="ECO:0000313" key="8">
    <source>
        <dbReference type="Proteomes" id="UP000789524"/>
    </source>
</evidence>
<keyword evidence="8" id="KW-1185">Reference proteome</keyword>
<sequence>MSDHAMFPRFYEEEPCSSYSIFLEPYSAARTPPALARGESAATSKPVELIKCKREIPLANYTIHAVHCARNIRLCPVCKEPVPVQELQKHHDDQHKLGQRCWCQFMYVSNTLPSVPCTQCGEDVCGTDMEDHVRDSCALTMQTCRFCTLELRRRELPAHERYCGARTELCECGEWIMMKYRQLHVDSNHGFIRLDDDPVPIQNIKASGTKQKVAKDKRPLTNGLNNLNRPAFPQKNHSKDLDTAADQTVSTNSHIPIAIASSSKGNSSKTNEENISKANGAIPRSNRIDRQHPGNDNTDKVRNSSSRGSIKKRPAPPPPSSSSPVLQAALQRQQQEETQRHIQNQENLAKGLPPILNPAEKLERLRKMDALQQREVDDQSRKNRLQGRVWSRPHVYPIGHVLSGQTEVVGEVRKELKNLKPMTAEEFNDRYRNIQSERQDRFSEIKTSLRELRRGLNEVIAPYNLNSITDTNHNRHEEEAPCEFCGTSVLLEDLVLHQTGCRPDLAQYRSPPPSPGPRPAATDPSAPLIPCEFCARLLPVHLVCHHQERCRTERDILLPD</sequence>
<feature type="zinc finger region" description="TRAF-type" evidence="4">
    <location>
        <begin position="115"/>
        <end position="156"/>
    </location>
</feature>
<evidence type="ECO:0000256" key="3">
    <source>
        <dbReference type="ARBA" id="ARBA00022833"/>
    </source>
</evidence>
<accession>A0A8J2QA38</accession>
<dbReference type="InterPro" id="IPR051986">
    <property type="entry name" value="Innate_Immune_Apopt_Reg"/>
</dbReference>
<dbReference type="EMBL" id="CAKASE010000043">
    <property type="protein sequence ID" value="CAG9558915.1"/>
    <property type="molecule type" value="Genomic_DNA"/>
</dbReference>
<reference evidence="7" key="1">
    <citation type="submission" date="2021-09" db="EMBL/GenBank/DDBJ databases">
        <authorList>
            <person name="Martin H S."/>
        </authorList>
    </citation>
    <scope>NUCLEOTIDE SEQUENCE</scope>
</reference>
<dbReference type="InterPro" id="IPR049439">
    <property type="entry name" value="TRAFD1-XIAF1_Znf"/>
</dbReference>
<dbReference type="Proteomes" id="UP000789524">
    <property type="component" value="Unassembled WGS sequence"/>
</dbReference>
<keyword evidence="2 4" id="KW-0863">Zinc-finger</keyword>
<evidence type="ECO:0000256" key="4">
    <source>
        <dbReference type="PROSITE-ProRule" id="PRU00207"/>
    </source>
</evidence>
<evidence type="ECO:0000256" key="1">
    <source>
        <dbReference type="ARBA" id="ARBA00022723"/>
    </source>
</evidence>
<dbReference type="PANTHER" id="PTHR16295">
    <property type="entry name" value="TRAF-TYPE ZINC FINGER PROTEIN-RELATED"/>
    <property type="match status" value="1"/>
</dbReference>